<feature type="region of interest" description="Disordered" evidence="1">
    <location>
        <begin position="51"/>
        <end position="70"/>
    </location>
</feature>
<accession>A0AAW2J7F3</accession>
<sequence>MAPLNLQPDPKLAEESRLGHSVDVVETVGTHADRGKAIVIYNAFDMLTEIDGDVDDSKGPISSPTTRVDD</sequence>
<dbReference type="AlphaFoldDB" id="A0AAW2J7F3"/>
<evidence type="ECO:0000313" key="2">
    <source>
        <dbReference type="EMBL" id="KAL0290480.1"/>
    </source>
</evidence>
<protein>
    <submittedName>
        <fullName evidence="2">Uncharacterized protein</fullName>
    </submittedName>
</protein>
<organism evidence="2">
    <name type="scientific">Sesamum radiatum</name>
    <name type="common">Black benniseed</name>
    <dbReference type="NCBI Taxonomy" id="300843"/>
    <lineage>
        <taxon>Eukaryota</taxon>
        <taxon>Viridiplantae</taxon>
        <taxon>Streptophyta</taxon>
        <taxon>Embryophyta</taxon>
        <taxon>Tracheophyta</taxon>
        <taxon>Spermatophyta</taxon>
        <taxon>Magnoliopsida</taxon>
        <taxon>eudicotyledons</taxon>
        <taxon>Gunneridae</taxon>
        <taxon>Pentapetalae</taxon>
        <taxon>asterids</taxon>
        <taxon>lamiids</taxon>
        <taxon>Lamiales</taxon>
        <taxon>Pedaliaceae</taxon>
        <taxon>Sesamum</taxon>
    </lineage>
</organism>
<dbReference type="EMBL" id="JACGWJ010000613">
    <property type="protein sequence ID" value="KAL0290480.1"/>
    <property type="molecule type" value="Genomic_DNA"/>
</dbReference>
<proteinExistence type="predicted"/>
<feature type="compositionally biased region" description="Polar residues" evidence="1">
    <location>
        <begin position="60"/>
        <end position="70"/>
    </location>
</feature>
<evidence type="ECO:0000256" key="1">
    <source>
        <dbReference type="SAM" id="MobiDB-lite"/>
    </source>
</evidence>
<comment type="caution">
    <text evidence="2">The sequence shown here is derived from an EMBL/GenBank/DDBJ whole genome shotgun (WGS) entry which is preliminary data.</text>
</comment>
<reference evidence="2" key="2">
    <citation type="journal article" date="2024" name="Plant">
        <title>Genomic evolution and insights into agronomic trait innovations of Sesamum species.</title>
        <authorList>
            <person name="Miao H."/>
            <person name="Wang L."/>
            <person name="Qu L."/>
            <person name="Liu H."/>
            <person name="Sun Y."/>
            <person name="Le M."/>
            <person name="Wang Q."/>
            <person name="Wei S."/>
            <person name="Zheng Y."/>
            <person name="Lin W."/>
            <person name="Duan Y."/>
            <person name="Cao H."/>
            <person name="Xiong S."/>
            <person name="Wang X."/>
            <person name="Wei L."/>
            <person name="Li C."/>
            <person name="Ma Q."/>
            <person name="Ju M."/>
            <person name="Zhao R."/>
            <person name="Li G."/>
            <person name="Mu C."/>
            <person name="Tian Q."/>
            <person name="Mei H."/>
            <person name="Zhang T."/>
            <person name="Gao T."/>
            <person name="Zhang H."/>
        </authorList>
    </citation>
    <scope>NUCLEOTIDE SEQUENCE</scope>
    <source>
        <strain evidence="2">G02</strain>
    </source>
</reference>
<name>A0AAW2J7F3_SESRA</name>
<gene>
    <name evidence="2" type="ORF">Sradi_7048900</name>
</gene>
<reference evidence="2" key="1">
    <citation type="submission" date="2020-06" db="EMBL/GenBank/DDBJ databases">
        <authorList>
            <person name="Li T."/>
            <person name="Hu X."/>
            <person name="Zhang T."/>
            <person name="Song X."/>
            <person name="Zhang H."/>
            <person name="Dai N."/>
            <person name="Sheng W."/>
            <person name="Hou X."/>
            <person name="Wei L."/>
        </authorList>
    </citation>
    <scope>NUCLEOTIDE SEQUENCE</scope>
    <source>
        <strain evidence="2">G02</strain>
        <tissue evidence="2">Leaf</tissue>
    </source>
</reference>